<gene>
    <name evidence="6" type="ORF">SAMN05444377_101377</name>
</gene>
<dbReference type="STRING" id="1124188.SAMN05444377_101377"/>
<dbReference type="EMBL" id="FQVQ01000001">
    <property type="protein sequence ID" value="SHE83381.1"/>
    <property type="molecule type" value="Genomic_DNA"/>
</dbReference>
<dbReference type="PANTHER" id="PTHR41339:SF1">
    <property type="entry name" value="SECRETED PROTEIN"/>
    <property type="match status" value="1"/>
</dbReference>
<feature type="domain" description="PKD-like" evidence="5">
    <location>
        <begin position="1124"/>
        <end position="1189"/>
    </location>
</feature>
<feature type="domain" description="PKD-like" evidence="5">
    <location>
        <begin position="572"/>
        <end position="641"/>
    </location>
</feature>
<evidence type="ECO:0000256" key="1">
    <source>
        <dbReference type="ARBA" id="ARBA00022729"/>
    </source>
</evidence>
<proteinExistence type="predicted"/>
<evidence type="ECO:0000256" key="2">
    <source>
        <dbReference type="SAM" id="SignalP"/>
    </source>
</evidence>
<dbReference type="NCBIfam" id="TIGR04183">
    <property type="entry name" value="Por_Secre_tail"/>
    <property type="match status" value="1"/>
</dbReference>
<accession>A0A1M4WQ09</accession>
<evidence type="ECO:0000259" key="5">
    <source>
        <dbReference type="Pfam" id="PF19408"/>
    </source>
</evidence>
<evidence type="ECO:0000259" key="4">
    <source>
        <dbReference type="Pfam" id="PF19081"/>
    </source>
</evidence>
<dbReference type="InterPro" id="IPR045829">
    <property type="entry name" value="PKD_6"/>
</dbReference>
<dbReference type="OrthoDB" id="1521716at2"/>
<protein>
    <submittedName>
        <fullName evidence="6">Por secretion system C-terminal sorting domain-containing protein</fullName>
    </submittedName>
</protein>
<dbReference type="InterPro" id="IPR026444">
    <property type="entry name" value="Secre_tail"/>
</dbReference>
<name>A0A1M4WQ09_9FLAO</name>
<feature type="domain" description="Secretion system C-terminal sorting" evidence="3">
    <location>
        <begin position="1221"/>
        <end position="1299"/>
    </location>
</feature>
<dbReference type="RefSeq" id="WP_073360913.1">
    <property type="nucleotide sequence ID" value="NZ_FQVQ01000001.1"/>
</dbReference>
<feature type="domain" description="Ig-like" evidence="4">
    <location>
        <begin position="465"/>
        <end position="541"/>
    </location>
</feature>
<evidence type="ECO:0000259" key="3">
    <source>
        <dbReference type="Pfam" id="PF18962"/>
    </source>
</evidence>
<feature type="domain" description="PKD-like" evidence="5">
    <location>
        <begin position="929"/>
        <end position="983"/>
    </location>
</feature>
<dbReference type="Proteomes" id="UP000184147">
    <property type="component" value="Unassembled WGS sequence"/>
</dbReference>
<dbReference type="InterPro" id="IPR044023">
    <property type="entry name" value="Ig_7"/>
</dbReference>
<evidence type="ECO:0000313" key="7">
    <source>
        <dbReference type="Proteomes" id="UP000184147"/>
    </source>
</evidence>
<feature type="chain" id="PRO_5012341186" evidence="2">
    <location>
        <begin position="20"/>
        <end position="1301"/>
    </location>
</feature>
<evidence type="ECO:0000313" key="6">
    <source>
        <dbReference type="EMBL" id="SHE83381.1"/>
    </source>
</evidence>
<organism evidence="6 7">
    <name type="scientific">Flavobacterium fontis</name>
    <dbReference type="NCBI Taxonomy" id="1124188"/>
    <lineage>
        <taxon>Bacteria</taxon>
        <taxon>Pseudomonadati</taxon>
        <taxon>Bacteroidota</taxon>
        <taxon>Flavobacteriia</taxon>
        <taxon>Flavobacteriales</taxon>
        <taxon>Flavobacteriaceae</taxon>
        <taxon>Flavobacterium</taxon>
    </lineage>
</organism>
<feature type="signal peptide" evidence="2">
    <location>
        <begin position="1"/>
        <end position="19"/>
    </location>
</feature>
<dbReference type="PANTHER" id="PTHR41339">
    <property type="entry name" value="LIPL48"/>
    <property type="match status" value="1"/>
</dbReference>
<keyword evidence="7" id="KW-1185">Reference proteome</keyword>
<dbReference type="Pfam" id="PF19408">
    <property type="entry name" value="PKD_6"/>
    <property type="match status" value="3"/>
</dbReference>
<sequence length="1301" mass="135548">MKKNYFLPLLLLFVSFINAQIDQTSYRGAFAPAPTPMWTDSWTNFDPKNEPYPDGTVVNVTTDITTNTTWLTGRTYYLTGLIYVRNNATLTIQPGVVVKGNFTNSGTALIVTRGAKLNAIGTPSQPIVFTSAKTVAQGRQPGDWGGIVLLGRAKFNINNGVNNIEGITASVNTEYGGGTTPIDNDNSGTLKYVRIEFGGYVFSPNNEINGLTMGAVGSGTTIDYVQVSYANDDAFEWFGGSVNCKHLVAYRNLDDDMDADNGFKGAVQYVLCVKDPSLADNPAVSTSEGFEVDNNAAGTTVTAPNDNTSAIFTNVTMIGPAVRATLSPVTALASGHERALRLRRACQIKIYNSIFMDFKNNFVFIDGSATVANANSGLLKFKNNIIAGTPNPSFAAGVNPTSLNSWFTSNANTFLSSSNGLLALPYSTTNTYLGLDYRPIGVAASGADFTDSSLAPFVTIVTGSTPVVNNVSYCRGAVATPLTATLTTTGVSLRWYTLATGGTASTTAPTPLTSVVGTRTFYVSQVDTNGVESARVPLVVTTLALPTEVVGTISGVAPAGATSATAVGPYVATTAEFTYSIPPFVDSSLSYLWTVPNGVNIVSGQGTNSIVVNYNNVPPGPGNIGSIQVQAVNSNGCRTLAKSLLISKALPAAPTLINFYDRASSTPTTALTSYARYMGSNTPITIVASSVPAATGYEWELPAGVNLSLPAGTPAPVVTTVTYTAEPFFAPSSTPTQSGNKYWVVTFNTYTVDVNGETTQIVVSTCQQRIFGTTAYGGITSQNYPRYGTKIVSNKPSILVNFAGVTNPATTALYFGVKSVNGVGSSSTSNTRNADVIAGNDIPGLYYTTYDEVYTPIVPPSTNATSVFSVASTLVIKNSKLKKLVAAIPAAPTTVKLFNDAVSTTTAVTVVSRFIGTTTPLRLVAALSPTASSYDWELPAGVNQISGGNTNEIVINFAGVAPGTTSLYLGVKAVNGIGSSITNNAALVPATSSTAKLLRVTATVPAAVTAITGQIAGICADQTYSYTFPASPLANSYVITGPAGSVVTSPSNLSNSSNVLSTSDLSFSVLMPSNFASVTPKTIVISSVNGVGSSTTTRSVTLSTAVAAIGTPTSPTGVTSFNRCDTKTITVPAVVGATSYTWTTVAGAEILSGQGTNTAVISFANVASTVTSNLVTVVATNACGVSSAARRITLTSTACARETEFVEETPVQEVAIVRSEIYPNPTSGVITIAVENELKGSVELAIYSMDGYLVAASKTIQLEEGLNSITEDLSRLEKGIYIVKLISTSNKEVVVKKVIKQ</sequence>
<dbReference type="Pfam" id="PF18962">
    <property type="entry name" value="Por_Secre_tail"/>
    <property type="match status" value="1"/>
</dbReference>
<dbReference type="Pfam" id="PF19081">
    <property type="entry name" value="Ig_7"/>
    <property type="match status" value="1"/>
</dbReference>
<keyword evidence="1 2" id="KW-0732">Signal</keyword>
<reference evidence="6 7" key="1">
    <citation type="submission" date="2016-11" db="EMBL/GenBank/DDBJ databases">
        <authorList>
            <person name="Jaros S."/>
            <person name="Januszkiewicz K."/>
            <person name="Wedrychowicz H."/>
        </authorList>
    </citation>
    <scope>NUCLEOTIDE SEQUENCE [LARGE SCALE GENOMIC DNA]</scope>
    <source>
        <strain evidence="6 7">DSM 25660</strain>
    </source>
</reference>